<gene>
    <name evidence="2" type="ORF">C8R26_101154</name>
</gene>
<comment type="caution">
    <text evidence="2">The sequence shown here is derived from an EMBL/GenBank/DDBJ whole genome shotgun (WGS) entry which is preliminary data.</text>
</comment>
<organism evidence="2 3">
    <name type="scientific">Nitrosomonas oligotropha</name>
    <dbReference type="NCBI Taxonomy" id="42354"/>
    <lineage>
        <taxon>Bacteria</taxon>
        <taxon>Pseudomonadati</taxon>
        <taxon>Pseudomonadota</taxon>
        <taxon>Betaproteobacteria</taxon>
        <taxon>Nitrosomonadales</taxon>
        <taxon>Nitrosomonadaceae</taxon>
        <taxon>Nitrosomonas</taxon>
    </lineage>
</organism>
<dbReference type="Gene3D" id="3.40.50.1820">
    <property type="entry name" value="alpha/beta hydrolase"/>
    <property type="match status" value="1"/>
</dbReference>
<accession>A0A2T5I4X1</accession>
<evidence type="ECO:0000259" key="1">
    <source>
        <dbReference type="Pfam" id="PF12697"/>
    </source>
</evidence>
<dbReference type="InterPro" id="IPR000073">
    <property type="entry name" value="AB_hydrolase_1"/>
</dbReference>
<dbReference type="Proteomes" id="UP000244128">
    <property type="component" value="Unassembled WGS sequence"/>
</dbReference>
<dbReference type="PANTHER" id="PTHR43358:SF4">
    <property type="entry name" value="ALPHA_BETA HYDROLASE FOLD-1 DOMAIN-CONTAINING PROTEIN"/>
    <property type="match status" value="1"/>
</dbReference>
<dbReference type="RefSeq" id="WP_107801795.1">
    <property type="nucleotide sequence ID" value="NZ_QAOI01000001.1"/>
</dbReference>
<dbReference type="InterPro" id="IPR029058">
    <property type="entry name" value="AB_hydrolase_fold"/>
</dbReference>
<dbReference type="InterPro" id="IPR052920">
    <property type="entry name" value="DNA-binding_regulatory"/>
</dbReference>
<evidence type="ECO:0000313" key="3">
    <source>
        <dbReference type="Proteomes" id="UP000244128"/>
    </source>
</evidence>
<dbReference type="SUPFAM" id="SSF53474">
    <property type="entry name" value="alpha/beta-Hydrolases"/>
    <property type="match status" value="1"/>
</dbReference>
<sequence>MQHTTRFRILLVTIVIATTLIVFALGPLLTAPAPTAVSTLSADFPVESVEIPSQQGITVHGWLARGKPGGGVLLLVHSMRSNRMEMLSRARFLKDQGYSVLFIDLQAHGETAGDHITFGLREAENVEASVAFLRKTFPSERMGAIGASLGAAAIVLAQQDLKLDAVILESLHPTLEEAVDNRLKLHFGDQGSILLPLMLWQLSFYLDVSLDALSPITRINNLNAPVLFISGTHDMHTTQPETERMYAAARFPKELWIVPGAQHFNMHSYAGREYEQRVSDFLSYYLRPHDDG</sequence>
<evidence type="ECO:0000313" key="2">
    <source>
        <dbReference type="EMBL" id="PTQ78838.1"/>
    </source>
</evidence>
<dbReference type="AlphaFoldDB" id="A0A2T5I4X1"/>
<name>A0A2T5I4X1_9PROT</name>
<feature type="domain" description="AB hydrolase-1" evidence="1">
    <location>
        <begin position="74"/>
        <end position="273"/>
    </location>
</feature>
<protein>
    <recommendedName>
        <fullName evidence="1">AB hydrolase-1 domain-containing protein</fullName>
    </recommendedName>
</protein>
<dbReference type="Pfam" id="PF12697">
    <property type="entry name" value="Abhydrolase_6"/>
    <property type="match status" value="1"/>
</dbReference>
<dbReference type="PANTHER" id="PTHR43358">
    <property type="entry name" value="ALPHA/BETA-HYDROLASE"/>
    <property type="match status" value="1"/>
</dbReference>
<proteinExistence type="predicted"/>
<reference evidence="2 3" key="1">
    <citation type="submission" date="2018-04" db="EMBL/GenBank/DDBJ databases">
        <title>Active sludge and wastewater microbial communities from Klosterneuburg, Austria.</title>
        <authorList>
            <person name="Wagner M."/>
        </authorList>
    </citation>
    <scope>NUCLEOTIDE SEQUENCE [LARGE SCALE GENOMIC DNA]</scope>
    <source>
        <strain evidence="2 3">Nm49</strain>
    </source>
</reference>
<dbReference type="EMBL" id="QAOI01000001">
    <property type="protein sequence ID" value="PTQ78838.1"/>
    <property type="molecule type" value="Genomic_DNA"/>
</dbReference>